<keyword evidence="2" id="KW-1185">Reference proteome</keyword>
<evidence type="ECO:0000313" key="1">
    <source>
        <dbReference type="EnsemblPlants" id="PGSC0003DMT400085482"/>
    </source>
</evidence>
<organism evidence="1 2">
    <name type="scientific">Solanum tuberosum</name>
    <name type="common">Potato</name>
    <dbReference type="NCBI Taxonomy" id="4113"/>
    <lineage>
        <taxon>Eukaryota</taxon>
        <taxon>Viridiplantae</taxon>
        <taxon>Streptophyta</taxon>
        <taxon>Embryophyta</taxon>
        <taxon>Tracheophyta</taxon>
        <taxon>Spermatophyta</taxon>
        <taxon>Magnoliopsida</taxon>
        <taxon>eudicotyledons</taxon>
        <taxon>Gunneridae</taxon>
        <taxon>Pentapetalae</taxon>
        <taxon>asterids</taxon>
        <taxon>lamiids</taxon>
        <taxon>Solanales</taxon>
        <taxon>Solanaceae</taxon>
        <taxon>Solanoideae</taxon>
        <taxon>Solaneae</taxon>
        <taxon>Solanum</taxon>
    </lineage>
</organism>
<dbReference type="EnsemblPlants" id="PGSC0003DMT400085482">
    <property type="protein sequence ID" value="PGSC0003DMT400085482"/>
    <property type="gene ID" value="PGSC0003DMG400035053"/>
</dbReference>
<dbReference type="Gramene" id="PGSC0003DMT400085482">
    <property type="protein sequence ID" value="PGSC0003DMT400085482"/>
    <property type="gene ID" value="PGSC0003DMG400035053"/>
</dbReference>
<dbReference type="PaxDb" id="4113-PGSC0003DMT400085482"/>
<dbReference type="HOGENOM" id="CLU_1931262_0_0_1"/>
<reference evidence="1" key="2">
    <citation type="submission" date="2015-06" db="UniProtKB">
        <authorList>
            <consortium name="EnsemblPlants"/>
        </authorList>
    </citation>
    <scope>IDENTIFICATION</scope>
    <source>
        <strain evidence="1">DM1-3 516 R44</strain>
    </source>
</reference>
<reference evidence="2" key="1">
    <citation type="journal article" date="2011" name="Nature">
        <title>Genome sequence and analysis of the tuber crop potato.</title>
        <authorList>
            <consortium name="The Potato Genome Sequencing Consortium"/>
        </authorList>
    </citation>
    <scope>NUCLEOTIDE SEQUENCE [LARGE SCALE GENOMIC DNA]</scope>
    <source>
        <strain evidence="2">cv. DM1-3 516 R44</strain>
    </source>
</reference>
<proteinExistence type="predicted"/>
<dbReference type="AlphaFoldDB" id="M1D9L3"/>
<protein>
    <submittedName>
        <fullName evidence="1">Uncharacterized protein</fullName>
    </submittedName>
</protein>
<accession>M1D9L3</accession>
<evidence type="ECO:0000313" key="2">
    <source>
        <dbReference type="Proteomes" id="UP000011115"/>
    </source>
</evidence>
<dbReference type="InParanoid" id="M1D9L3"/>
<sequence>MGKKCFVVAARELGIIWDGQDGDNEVGLMEIRHLDWKRSIIFQGIEFRQNEEEKDPPLTMLFVLVTFGLMQKLRVQQEKGRREKRRKEKGSKRSSRFLSLVAHFRHGFNPSEVFLKFILNLVVLGFDDFLR</sequence>
<dbReference type="Proteomes" id="UP000011115">
    <property type="component" value="Unassembled WGS sequence"/>
</dbReference>
<name>M1D9L3_SOLTU</name>